<evidence type="ECO:0000259" key="7">
    <source>
        <dbReference type="PROSITE" id="PS51379"/>
    </source>
</evidence>
<comment type="catalytic activity">
    <reaction evidence="6">
        <text>glycolate + A = glyoxylate + AH2</text>
        <dbReference type="Rhea" id="RHEA:21264"/>
        <dbReference type="ChEBI" id="CHEBI:13193"/>
        <dbReference type="ChEBI" id="CHEBI:17499"/>
        <dbReference type="ChEBI" id="CHEBI:29805"/>
        <dbReference type="ChEBI" id="CHEBI:36655"/>
        <dbReference type="EC" id="1.1.99.14"/>
    </reaction>
</comment>
<dbReference type="EMBL" id="AP014633">
    <property type="protein sequence ID" value="BAP56013.1"/>
    <property type="molecule type" value="Genomic_DNA"/>
</dbReference>
<evidence type="ECO:0000256" key="3">
    <source>
        <dbReference type="ARBA" id="ARBA00022737"/>
    </source>
</evidence>
<dbReference type="PIRSF" id="PIRSF000139">
    <property type="entry name" value="Glc_ox_4Fe-4S"/>
    <property type="match status" value="1"/>
</dbReference>
<dbReference type="PANTHER" id="PTHR32479">
    <property type="entry name" value="GLYCOLATE OXIDASE IRON-SULFUR SUBUNIT"/>
    <property type="match status" value="1"/>
</dbReference>
<reference evidence="8 9" key="1">
    <citation type="journal article" date="2014" name="ISME J.">
        <title>Ecophysiology of Thioploca ingrica as revealed by the complete genome sequence supplemented with proteomic evidence.</title>
        <authorList>
            <person name="Kojima H."/>
            <person name="Ogura Y."/>
            <person name="Yamamoto N."/>
            <person name="Togashi T."/>
            <person name="Mori H."/>
            <person name="Watanabe T."/>
            <person name="Nemoto F."/>
            <person name="Kurokawa K."/>
            <person name="Hayashi T."/>
            <person name="Fukui M."/>
        </authorList>
    </citation>
    <scope>NUCLEOTIDE SEQUENCE [LARGE SCALE GENOMIC DNA]</scope>
</reference>
<organism evidence="8 9">
    <name type="scientific">Thioploca ingrica</name>
    <dbReference type="NCBI Taxonomy" id="40754"/>
    <lineage>
        <taxon>Bacteria</taxon>
        <taxon>Pseudomonadati</taxon>
        <taxon>Pseudomonadota</taxon>
        <taxon>Gammaproteobacteria</taxon>
        <taxon>Thiotrichales</taxon>
        <taxon>Thiotrichaceae</taxon>
        <taxon>Thioploca</taxon>
    </lineage>
</organism>
<dbReference type="InterPro" id="IPR017900">
    <property type="entry name" value="4Fe4S_Fe_S_CS"/>
</dbReference>
<dbReference type="GO" id="GO:0046872">
    <property type="term" value="F:metal ion binding"/>
    <property type="evidence" value="ECO:0007669"/>
    <property type="project" value="UniProtKB-UniRule"/>
</dbReference>
<comment type="function">
    <text evidence="6">Component of a complex that catalyzes the oxidation of glycolate to glyoxylate.</text>
</comment>
<dbReference type="Pfam" id="PF02754">
    <property type="entry name" value="CCG"/>
    <property type="match status" value="2"/>
</dbReference>
<evidence type="ECO:0000313" key="9">
    <source>
        <dbReference type="Proteomes" id="UP000031623"/>
    </source>
</evidence>
<dbReference type="Gene3D" id="1.10.1060.10">
    <property type="entry name" value="Alpha-helical ferredoxin"/>
    <property type="match status" value="1"/>
</dbReference>
<accession>A0A090ADP0</accession>
<keyword evidence="2 6" id="KW-0479">Metal-binding</keyword>
<dbReference type="InterPro" id="IPR009051">
    <property type="entry name" value="Helical_ferredxn"/>
</dbReference>
<keyword evidence="3" id="KW-0677">Repeat</keyword>
<comment type="catalytic activity">
    <reaction evidence="6">
        <text>(R)-lactate + A = pyruvate + AH2</text>
        <dbReference type="Rhea" id="RHEA:15089"/>
        <dbReference type="ChEBI" id="CHEBI:13193"/>
        <dbReference type="ChEBI" id="CHEBI:15361"/>
        <dbReference type="ChEBI" id="CHEBI:16004"/>
        <dbReference type="ChEBI" id="CHEBI:17499"/>
    </reaction>
</comment>
<dbReference type="InterPro" id="IPR017896">
    <property type="entry name" value="4Fe4S_Fe-S-bd"/>
</dbReference>
<keyword evidence="4 6" id="KW-0408">Iron</keyword>
<keyword evidence="6" id="KW-0813">Transport</keyword>
<keyword evidence="1 6" id="KW-0004">4Fe-4S</keyword>
<dbReference type="InterPro" id="IPR012257">
    <property type="entry name" value="Glc_ox_4Fe-4S"/>
</dbReference>
<evidence type="ECO:0000256" key="5">
    <source>
        <dbReference type="ARBA" id="ARBA00023014"/>
    </source>
</evidence>
<name>A0A090ADP0_9GAMM</name>
<dbReference type="KEGG" id="tig:THII_1716"/>
<keyword evidence="5 6" id="KW-0411">Iron-sulfur</keyword>
<dbReference type="PROSITE" id="PS51379">
    <property type="entry name" value="4FE4S_FER_2"/>
    <property type="match status" value="2"/>
</dbReference>
<dbReference type="HOGENOM" id="CLU_023081_0_0_6"/>
<dbReference type="Proteomes" id="UP000031623">
    <property type="component" value="Chromosome"/>
</dbReference>
<evidence type="ECO:0000256" key="4">
    <source>
        <dbReference type="ARBA" id="ARBA00023004"/>
    </source>
</evidence>
<dbReference type="GO" id="GO:0051539">
    <property type="term" value="F:4 iron, 4 sulfur cluster binding"/>
    <property type="evidence" value="ECO:0007669"/>
    <property type="project" value="UniProtKB-UniRule"/>
</dbReference>
<dbReference type="STRING" id="40754.THII_1716"/>
<dbReference type="InterPro" id="IPR004017">
    <property type="entry name" value="Cys_rich_dom"/>
</dbReference>
<dbReference type="SUPFAM" id="SSF54862">
    <property type="entry name" value="4Fe-4S ferredoxins"/>
    <property type="match status" value="1"/>
</dbReference>
<keyword evidence="6" id="KW-0249">Electron transport</keyword>
<dbReference type="OrthoDB" id="9811557at2"/>
<evidence type="ECO:0000256" key="2">
    <source>
        <dbReference type="ARBA" id="ARBA00022723"/>
    </source>
</evidence>
<dbReference type="NCBIfam" id="NF008434">
    <property type="entry name" value="PRK11274.1"/>
    <property type="match status" value="1"/>
</dbReference>
<proteinExistence type="predicted"/>
<evidence type="ECO:0000313" key="8">
    <source>
        <dbReference type="EMBL" id="BAP56013.1"/>
    </source>
</evidence>
<sequence>MKTALTEVVQQATWGKEVEQILRACVHCGFCTAVCPTYQLLGNELDSPRGRIYLIKSCLEGNPVGLETQRHLDLCLTCRACETACPSGVQYGRLLDIGRNLIEEQLTRPLKPRLWRWMVRAILSHPRRFNTLLDIGRIFHLILPKTLREKIPPLIKTADWPVPNHTRHMMVLEGCVQPSLVPTINVATARVLDRLGISLLRTSVGCCGALNYHLGAQAEALNQMRRMIDEWWPCLETGTEAIVITASGCGTLVKDYGYLFRDDPQYADKAARVSELTFDISEILIKENISALLPSTPPPHSTKKVALHIPCSLRHGQKQEGLIESLLTQFGFELTAVADNFTCCGSAGAYSILYPTISQQLRENKLTALQAGEPQVIATANIGCQIHLQSQSPIPVRHWIELIADRLDNRLLVSQRKNRL</sequence>
<evidence type="ECO:0000256" key="6">
    <source>
        <dbReference type="PIRNR" id="PIRNR000139"/>
    </source>
</evidence>
<keyword evidence="9" id="KW-1185">Reference proteome</keyword>
<protein>
    <recommendedName>
        <fullName evidence="6">Glycolate oxidase iron-sulfur subunit</fullName>
        <ecNumber evidence="6">1.1.99.14</ecNumber>
    </recommendedName>
</protein>
<dbReference type="GO" id="GO:0019154">
    <property type="term" value="F:glycolate dehydrogenase activity"/>
    <property type="evidence" value="ECO:0007669"/>
    <property type="project" value="UniProtKB-EC"/>
</dbReference>
<dbReference type="PROSITE" id="PS00198">
    <property type="entry name" value="4FE4S_FER_1"/>
    <property type="match status" value="1"/>
</dbReference>
<feature type="domain" description="4Fe-4S ferredoxin-type" evidence="7">
    <location>
        <begin position="16"/>
        <end position="46"/>
    </location>
</feature>
<feature type="domain" description="4Fe-4S ferredoxin-type" evidence="7">
    <location>
        <begin position="66"/>
        <end position="89"/>
    </location>
</feature>
<gene>
    <name evidence="8" type="ORF">THII_1716</name>
</gene>
<dbReference type="AlphaFoldDB" id="A0A090ADP0"/>
<dbReference type="Pfam" id="PF13183">
    <property type="entry name" value="Fer4_8"/>
    <property type="match status" value="1"/>
</dbReference>
<evidence type="ECO:0000256" key="1">
    <source>
        <dbReference type="ARBA" id="ARBA00022485"/>
    </source>
</evidence>
<dbReference type="EC" id="1.1.99.14" evidence="6"/>
<comment type="cofactor">
    <cofactor evidence="6">
        <name>[4Fe-4S] cluster</name>
        <dbReference type="ChEBI" id="CHEBI:49883"/>
    </cofactor>
    <text evidence="6">Binds 2 [4Fe-4S] clusters.</text>
</comment>
<dbReference type="PANTHER" id="PTHR32479:SF17">
    <property type="entry name" value="GLYCOLATE OXIDASE IRON-SULFUR SUBUNIT"/>
    <property type="match status" value="1"/>
</dbReference>